<dbReference type="EMBL" id="CP024091">
    <property type="protein sequence ID" value="ATP57267.1"/>
    <property type="molecule type" value="Genomic_DNA"/>
</dbReference>
<dbReference type="Gene3D" id="1.10.10.10">
    <property type="entry name" value="Winged helix-like DNA-binding domain superfamily/Winged helix DNA-binding domain"/>
    <property type="match status" value="1"/>
</dbReference>
<dbReference type="PANTHER" id="PTHR43133">
    <property type="entry name" value="RNA POLYMERASE ECF-TYPE SIGMA FACTO"/>
    <property type="match status" value="1"/>
</dbReference>
<dbReference type="GO" id="GO:0003677">
    <property type="term" value="F:DNA binding"/>
    <property type="evidence" value="ECO:0007669"/>
    <property type="project" value="InterPro"/>
</dbReference>
<accession>A0A2D1U6Q8</accession>
<evidence type="ECO:0000259" key="7">
    <source>
        <dbReference type="Pfam" id="PF08281"/>
    </source>
</evidence>
<dbReference type="InterPro" id="IPR013249">
    <property type="entry name" value="RNA_pol_sigma70_r4_t2"/>
</dbReference>
<dbReference type="InterPro" id="IPR039425">
    <property type="entry name" value="RNA_pol_sigma-70-like"/>
</dbReference>
<reference evidence="8 9" key="1">
    <citation type="submission" date="2017-10" db="EMBL/GenBank/DDBJ databases">
        <title>Whole genome of Pedobacter ginsengisoli T01R-27 isolated from tomato rhizosphere.</title>
        <authorList>
            <person name="Weon H.-Y."/>
            <person name="Lee S.A."/>
            <person name="Sang M.K."/>
            <person name="Song J."/>
        </authorList>
    </citation>
    <scope>NUCLEOTIDE SEQUENCE [LARGE SCALE GENOMIC DNA]</scope>
    <source>
        <strain evidence="8 9">T01R-27</strain>
    </source>
</reference>
<dbReference type="NCBIfam" id="TIGR02937">
    <property type="entry name" value="sigma70-ECF"/>
    <property type="match status" value="1"/>
</dbReference>
<dbReference type="InterPro" id="IPR014327">
    <property type="entry name" value="RNA_pol_sigma70_bacteroid"/>
</dbReference>
<dbReference type="InterPro" id="IPR013325">
    <property type="entry name" value="RNA_pol_sigma_r2"/>
</dbReference>
<keyword evidence="2" id="KW-0805">Transcription regulation</keyword>
<dbReference type="InterPro" id="IPR007627">
    <property type="entry name" value="RNA_pol_sigma70_r2"/>
</dbReference>
<evidence type="ECO:0000256" key="1">
    <source>
        <dbReference type="ARBA" id="ARBA00010641"/>
    </source>
</evidence>
<dbReference type="SUPFAM" id="SSF88659">
    <property type="entry name" value="Sigma3 and sigma4 domains of RNA polymerase sigma factors"/>
    <property type="match status" value="1"/>
</dbReference>
<keyword evidence="4" id="KW-0804">Transcription</keyword>
<evidence type="ECO:0000256" key="2">
    <source>
        <dbReference type="ARBA" id="ARBA00023015"/>
    </source>
</evidence>
<dbReference type="InterPro" id="IPR014284">
    <property type="entry name" value="RNA_pol_sigma-70_dom"/>
</dbReference>
<keyword evidence="3" id="KW-0731">Sigma factor</keyword>
<evidence type="ECO:0000256" key="5">
    <source>
        <dbReference type="SAM" id="Phobius"/>
    </source>
</evidence>
<feature type="transmembrane region" description="Helical" evidence="5">
    <location>
        <begin position="58"/>
        <end position="78"/>
    </location>
</feature>
<name>A0A2D1U6Q8_9SPHI</name>
<protein>
    <submittedName>
        <fullName evidence="8">RNA polymerase subunit sigma-70</fullName>
    </submittedName>
</protein>
<dbReference type="InterPro" id="IPR036388">
    <property type="entry name" value="WH-like_DNA-bd_sf"/>
</dbReference>
<feature type="domain" description="RNA polymerase sigma factor 70 region 4 type 2" evidence="7">
    <location>
        <begin position="121"/>
        <end position="173"/>
    </location>
</feature>
<keyword evidence="5" id="KW-1133">Transmembrane helix</keyword>
<evidence type="ECO:0000259" key="6">
    <source>
        <dbReference type="Pfam" id="PF04542"/>
    </source>
</evidence>
<dbReference type="KEGG" id="pgs:CPT03_12685"/>
<evidence type="ECO:0000313" key="9">
    <source>
        <dbReference type="Proteomes" id="UP000223749"/>
    </source>
</evidence>
<keyword evidence="5" id="KW-0472">Membrane</keyword>
<sequence>MKGLTDLALLDLLKEDSDDAFNEIYARYWDVVYAVACKKLNNKEEAKDVVHDLFMLIWIKRHSICITTTFIGYIYIILKNKLTDLNRRQTLRIKHDDEVVKTHPFADNDVFEQLISKDMAQQLQLEIQDMPVGMRKVFLMSREEQLSVNEIAGKLSISSQTVKNQITSALKRLRSKYQAN</sequence>
<dbReference type="Proteomes" id="UP000223749">
    <property type="component" value="Chromosome"/>
</dbReference>
<proteinExistence type="inferred from homology"/>
<dbReference type="AlphaFoldDB" id="A0A2D1U6Q8"/>
<gene>
    <name evidence="8" type="ORF">CPT03_12685</name>
</gene>
<dbReference type="PANTHER" id="PTHR43133:SF46">
    <property type="entry name" value="RNA POLYMERASE SIGMA-70 FACTOR ECF SUBFAMILY"/>
    <property type="match status" value="1"/>
</dbReference>
<dbReference type="Pfam" id="PF08281">
    <property type="entry name" value="Sigma70_r4_2"/>
    <property type="match status" value="1"/>
</dbReference>
<dbReference type="Pfam" id="PF04542">
    <property type="entry name" value="Sigma70_r2"/>
    <property type="match status" value="1"/>
</dbReference>
<comment type="similarity">
    <text evidence="1">Belongs to the sigma-70 factor family. ECF subfamily.</text>
</comment>
<dbReference type="InterPro" id="IPR013324">
    <property type="entry name" value="RNA_pol_sigma_r3/r4-like"/>
</dbReference>
<feature type="domain" description="RNA polymerase sigma-70 region 2" evidence="6">
    <location>
        <begin position="25"/>
        <end position="90"/>
    </location>
</feature>
<dbReference type="Gene3D" id="1.10.1740.10">
    <property type="match status" value="1"/>
</dbReference>
<evidence type="ECO:0000256" key="4">
    <source>
        <dbReference type="ARBA" id="ARBA00023163"/>
    </source>
</evidence>
<organism evidence="8 9">
    <name type="scientific">Pedobacter ginsengisoli</name>
    <dbReference type="NCBI Taxonomy" id="363852"/>
    <lineage>
        <taxon>Bacteria</taxon>
        <taxon>Pseudomonadati</taxon>
        <taxon>Bacteroidota</taxon>
        <taxon>Sphingobacteriia</taxon>
        <taxon>Sphingobacteriales</taxon>
        <taxon>Sphingobacteriaceae</taxon>
        <taxon>Pedobacter</taxon>
    </lineage>
</organism>
<dbReference type="NCBIfam" id="TIGR02985">
    <property type="entry name" value="Sig70_bacteroi1"/>
    <property type="match status" value="1"/>
</dbReference>
<dbReference type="SUPFAM" id="SSF88946">
    <property type="entry name" value="Sigma2 domain of RNA polymerase sigma factors"/>
    <property type="match status" value="1"/>
</dbReference>
<dbReference type="GO" id="GO:0016987">
    <property type="term" value="F:sigma factor activity"/>
    <property type="evidence" value="ECO:0007669"/>
    <property type="project" value="UniProtKB-KW"/>
</dbReference>
<evidence type="ECO:0000256" key="3">
    <source>
        <dbReference type="ARBA" id="ARBA00023082"/>
    </source>
</evidence>
<dbReference type="OrthoDB" id="665849at2"/>
<dbReference type="GO" id="GO:0006352">
    <property type="term" value="P:DNA-templated transcription initiation"/>
    <property type="evidence" value="ECO:0007669"/>
    <property type="project" value="InterPro"/>
</dbReference>
<keyword evidence="5" id="KW-0812">Transmembrane</keyword>
<evidence type="ECO:0000313" key="8">
    <source>
        <dbReference type="EMBL" id="ATP57267.1"/>
    </source>
</evidence>
<dbReference type="RefSeq" id="WP_099439194.1">
    <property type="nucleotide sequence ID" value="NZ_CP024091.1"/>
</dbReference>
<keyword evidence="9" id="KW-1185">Reference proteome</keyword>